<sequence>MGLSVSDLSVARGGIRVLEGLSFALAPGQALVLRGPNGIGKTTLLRTIAGLQPPVSGEVDAPADSLVYAGHADGIKATLTVRENLGFWAQAFGNSDISQAMEAFQLTPLGERPAGALSAGQKRRLGLARLLVTGREIWVLDEPTVSLDVEAVAMFAAAVRAHLAGGGLAVIATHIDLGLTEAEVLDVTPFKAKPLEHDDFDGAFL</sequence>
<feature type="domain" description="ABC transporter" evidence="7">
    <location>
        <begin position="3"/>
        <end position="205"/>
    </location>
</feature>
<evidence type="ECO:0000256" key="6">
    <source>
        <dbReference type="ARBA" id="ARBA00023136"/>
    </source>
</evidence>
<dbReference type="SMART" id="SM00382">
    <property type="entry name" value="AAA"/>
    <property type="match status" value="1"/>
</dbReference>
<evidence type="ECO:0000256" key="4">
    <source>
        <dbReference type="ARBA" id="ARBA00022840"/>
    </source>
</evidence>
<dbReference type="GO" id="GO:0005524">
    <property type="term" value="F:ATP binding"/>
    <property type="evidence" value="ECO:0007669"/>
    <property type="project" value="UniProtKB-KW"/>
</dbReference>
<evidence type="ECO:0000313" key="9">
    <source>
        <dbReference type="Proteomes" id="UP000184191"/>
    </source>
</evidence>
<dbReference type="Proteomes" id="UP000184191">
    <property type="component" value="Unassembled WGS sequence"/>
</dbReference>
<dbReference type="RefSeq" id="WP_073193927.1">
    <property type="nucleotide sequence ID" value="NZ_FRBN01000001.1"/>
</dbReference>
<evidence type="ECO:0000256" key="5">
    <source>
        <dbReference type="ARBA" id="ARBA00022967"/>
    </source>
</evidence>
<evidence type="ECO:0000313" key="8">
    <source>
        <dbReference type="EMBL" id="SHK75298.1"/>
    </source>
</evidence>
<dbReference type="Gene3D" id="3.40.50.300">
    <property type="entry name" value="P-loop containing nucleotide triphosphate hydrolases"/>
    <property type="match status" value="1"/>
</dbReference>
<keyword evidence="9" id="KW-1185">Reference proteome</keyword>
<dbReference type="AlphaFoldDB" id="A0A1M6V1I6"/>
<dbReference type="PANTHER" id="PTHR43499">
    <property type="entry name" value="ABC TRANSPORTER I FAMILY MEMBER 1"/>
    <property type="match status" value="1"/>
</dbReference>
<keyword evidence="6" id="KW-0472">Membrane</keyword>
<dbReference type="EMBL" id="FRBN01000001">
    <property type="protein sequence ID" value="SHK75298.1"/>
    <property type="molecule type" value="Genomic_DNA"/>
</dbReference>
<keyword evidence="2" id="KW-0547">Nucleotide-binding</keyword>
<keyword evidence="5" id="KW-1278">Translocase</keyword>
<keyword evidence="3" id="KW-0201">Cytochrome c-type biogenesis</keyword>
<dbReference type="GO" id="GO:0022857">
    <property type="term" value="F:transmembrane transporter activity"/>
    <property type="evidence" value="ECO:0007669"/>
    <property type="project" value="InterPro"/>
</dbReference>
<protein>
    <submittedName>
        <fullName evidence="8">Heme exporter protein A</fullName>
    </submittedName>
</protein>
<dbReference type="PROSITE" id="PS50893">
    <property type="entry name" value="ABC_TRANSPORTER_2"/>
    <property type="match status" value="1"/>
</dbReference>
<dbReference type="STRING" id="1054996.SAMN05444414_10147"/>
<dbReference type="OrthoDB" id="9800654at2"/>
<dbReference type="NCBIfam" id="TIGR01189">
    <property type="entry name" value="ccmA"/>
    <property type="match status" value="1"/>
</dbReference>
<gene>
    <name evidence="8" type="ORF">SAMN05444414_10147</name>
</gene>
<dbReference type="InterPro" id="IPR003439">
    <property type="entry name" value="ABC_transporter-like_ATP-bd"/>
</dbReference>
<dbReference type="GO" id="GO:0016887">
    <property type="term" value="F:ATP hydrolysis activity"/>
    <property type="evidence" value="ECO:0007669"/>
    <property type="project" value="InterPro"/>
</dbReference>
<dbReference type="GO" id="GO:0017004">
    <property type="term" value="P:cytochrome complex assembly"/>
    <property type="evidence" value="ECO:0007669"/>
    <property type="project" value="UniProtKB-KW"/>
</dbReference>
<proteinExistence type="predicted"/>
<name>A0A1M6V1I6_9RHOB</name>
<evidence type="ECO:0000259" key="7">
    <source>
        <dbReference type="PROSITE" id="PS50893"/>
    </source>
</evidence>
<dbReference type="InterPro" id="IPR005895">
    <property type="entry name" value="ABC_transptr_haem_export_CcmA"/>
</dbReference>
<evidence type="ECO:0000256" key="2">
    <source>
        <dbReference type="ARBA" id="ARBA00022741"/>
    </source>
</evidence>
<dbReference type="PROSITE" id="PS00211">
    <property type="entry name" value="ABC_TRANSPORTER_1"/>
    <property type="match status" value="1"/>
</dbReference>
<dbReference type="InterPro" id="IPR027417">
    <property type="entry name" value="P-loop_NTPase"/>
</dbReference>
<evidence type="ECO:0000256" key="3">
    <source>
        <dbReference type="ARBA" id="ARBA00022748"/>
    </source>
</evidence>
<dbReference type="PANTHER" id="PTHR43499:SF1">
    <property type="entry name" value="ABC TRANSPORTER I FAMILY MEMBER 1"/>
    <property type="match status" value="1"/>
</dbReference>
<dbReference type="InterPro" id="IPR003593">
    <property type="entry name" value="AAA+_ATPase"/>
</dbReference>
<dbReference type="InterPro" id="IPR017871">
    <property type="entry name" value="ABC_transporter-like_CS"/>
</dbReference>
<dbReference type="Pfam" id="PF00005">
    <property type="entry name" value="ABC_tran"/>
    <property type="match status" value="1"/>
</dbReference>
<accession>A0A1M6V1I6</accession>
<organism evidence="8 9">
    <name type="scientific">Roseovarius marisflavi</name>
    <dbReference type="NCBI Taxonomy" id="1054996"/>
    <lineage>
        <taxon>Bacteria</taxon>
        <taxon>Pseudomonadati</taxon>
        <taxon>Pseudomonadota</taxon>
        <taxon>Alphaproteobacteria</taxon>
        <taxon>Rhodobacterales</taxon>
        <taxon>Roseobacteraceae</taxon>
        <taxon>Roseovarius</taxon>
    </lineage>
</organism>
<evidence type="ECO:0000256" key="1">
    <source>
        <dbReference type="ARBA" id="ARBA00022448"/>
    </source>
</evidence>
<dbReference type="SUPFAM" id="SSF52540">
    <property type="entry name" value="P-loop containing nucleoside triphosphate hydrolases"/>
    <property type="match status" value="1"/>
</dbReference>
<keyword evidence="1" id="KW-0813">Transport</keyword>
<keyword evidence="4" id="KW-0067">ATP-binding</keyword>
<reference evidence="9" key="1">
    <citation type="submission" date="2016-11" db="EMBL/GenBank/DDBJ databases">
        <authorList>
            <person name="Varghese N."/>
            <person name="Submissions S."/>
        </authorList>
    </citation>
    <scope>NUCLEOTIDE SEQUENCE [LARGE SCALE GENOMIC DNA]</scope>
    <source>
        <strain evidence="9">DSM 29327</strain>
    </source>
</reference>